<dbReference type="InterPro" id="IPR050816">
    <property type="entry name" value="Flavin-dep_Halogenase_NPB"/>
</dbReference>
<name>A0ABP6MLZ7_9ACTN</name>
<evidence type="ECO:0000256" key="1">
    <source>
        <dbReference type="ARBA" id="ARBA00038396"/>
    </source>
</evidence>
<gene>
    <name evidence="2" type="ORF">GCM10010449_41420</name>
</gene>
<reference evidence="3" key="1">
    <citation type="journal article" date="2019" name="Int. J. Syst. Evol. Microbiol.">
        <title>The Global Catalogue of Microorganisms (GCM) 10K type strain sequencing project: providing services to taxonomists for standard genome sequencing and annotation.</title>
        <authorList>
            <consortium name="The Broad Institute Genomics Platform"/>
            <consortium name="The Broad Institute Genome Sequencing Center for Infectious Disease"/>
            <person name="Wu L."/>
            <person name="Ma J."/>
        </authorList>
    </citation>
    <scope>NUCLEOTIDE SEQUENCE [LARGE SCALE GENOMIC DNA]</scope>
    <source>
        <strain evidence="3">JCM 9092</strain>
    </source>
</reference>
<comment type="similarity">
    <text evidence="1">Belongs to the flavin-dependent halogenase family. Bacterial tryptophan halogenase subfamily.</text>
</comment>
<keyword evidence="3" id="KW-1185">Reference proteome</keyword>
<dbReference type="SUPFAM" id="SSF51905">
    <property type="entry name" value="FAD/NAD(P)-binding domain"/>
    <property type="match status" value="1"/>
</dbReference>
<protein>
    <recommendedName>
        <fullName evidence="4">FAD-dependent oxidoreductase</fullName>
    </recommendedName>
</protein>
<organism evidence="2 3">
    <name type="scientific">Streptomyces rectiviolaceus</name>
    <dbReference type="NCBI Taxonomy" id="332591"/>
    <lineage>
        <taxon>Bacteria</taxon>
        <taxon>Bacillati</taxon>
        <taxon>Actinomycetota</taxon>
        <taxon>Actinomycetes</taxon>
        <taxon>Kitasatosporales</taxon>
        <taxon>Streptomycetaceae</taxon>
        <taxon>Streptomyces</taxon>
    </lineage>
</organism>
<evidence type="ECO:0000313" key="3">
    <source>
        <dbReference type="Proteomes" id="UP001501637"/>
    </source>
</evidence>
<proteinExistence type="inferred from homology"/>
<evidence type="ECO:0000313" key="2">
    <source>
        <dbReference type="EMBL" id="GAA3115025.1"/>
    </source>
</evidence>
<dbReference type="PRINTS" id="PR00420">
    <property type="entry name" value="RNGMNOXGNASE"/>
</dbReference>
<dbReference type="RefSeq" id="WP_344522487.1">
    <property type="nucleotide sequence ID" value="NZ_BAAAUG010000073.1"/>
</dbReference>
<dbReference type="PANTHER" id="PTHR43747">
    <property type="entry name" value="FAD-BINDING PROTEIN"/>
    <property type="match status" value="1"/>
</dbReference>
<accession>A0ABP6MLZ7</accession>
<comment type="caution">
    <text evidence="2">The sequence shown here is derived from an EMBL/GenBank/DDBJ whole genome shotgun (WGS) entry which is preliminary data.</text>
</comment>
<dbReference type="EMBL" id="BAAAUG010000073">
    <property type="protein sequence ID" value="GAA3115025.1"/>
    <property type="molecule type" value="Genomic_DNA"/>
</dbReference>
<dbReference type="Gene3D" id="3.50.50.60">
    <property type="entry name" value="FAD/NAD(P)-binding domain"/>
    <property type="match status" value="1"/>
</dbReference>
<dbReference type="InterPro" id="IPR036188">
    <property type="entry name" value="FAD/NAD-bd_sf"/>
</dbReference>
<dbReference type="Proteomes" id="UP001501637">
    <property type="component" value="Unassembled WGS sequence"/>
</dbReference>
<dbReference type="PANTHER" id="PTHR43747:SF1">
    <property type="entry name" value="SLR1998 PROTEIN"/>
    <property type="match status" value="1"/>
</dbReference>
<sequence>MPSAVIVGGSFAGLAGALALSGIGYRVLVLERAPKPPQWSIAEAVSWWERPTVPQGLHSHTLTSLGVRVLRERAPQVLNAARVAGAPTLDLTDALPAGATDTAREPGDAELVALGCRRSSLELMLHRAVGELPGVTVRHDTTVSGIELDRSARRVRAVVTGDGTRIPADIVVDATGRRALSRTWLRDAGLPVAADRTSPSGLTGYTRFYQLKTSTLPGPINRGNAVGDIFGHYAGVLHPGDNDTFSIALATLPGDRALHGLRSRAGFTAAARATPGLAPWLENSTGAPISPVRVITGPPNTLRGTASTRQAPVAGLFPVGDAACITNPLFGRGMSLALEHAFRLADLLDGQPDVDIAQREAVARMTQQLFLPWYEQSAASDRLRIAHWRAAVDGTPAPAPVRSQDGPPGFDEIAAAARSDCTVWRGLTRVLMSLSTPAEVLGDEKFVARVRQAGPPADARPEGPGRDELVRAVMSAEGALV</sequence>
<evidence type="ECO:0008006" key="4">
    <source>
        <dbReference type="Google" id="ProtNLM"/>
    </source>
</evidence>